<feature type="compositionally biased region" description="Basic and acidic residues" evidence="1">
    <location>
        <begin position="48"/>
        <end position="59"/>
    </location>
</feature>
<feature type="region of interest" description="Disordered" evidence="1">
    <location>
        <begin position="107"/>
        <end position="130"/>
    </location>
</feature>
<evidence type="ECO:0000313" key="2">
    <source>
        <dbReference type="EMBL" id="KAF0914120.1"/>
    </source>
</evidence>
<dbReference type="PANTHER" id="PTHR33974:SF19">
    <property type="match status" value="1"/>
</dbReference>
<reference evidence="2 3" key="1">
    <citation type="submission" date="2019-11" db="EMBL/GenBank/DDBJ databases">
        <title>Whole genome sequence of Oryza granulata.</title>
        <authorList>
            <person name="Li W."/>
        </authorList>
    </citation>
    <scope>NUCLEOTIDE SEQUENCE [LARGE SCALE GENOMIC DNA]</scope>
    <source>
        <strain evidence="3">cv. Menghai</strain>
        <tissue evidence="2">Leaf</tissue>
    </source>
</reference>
<keyword evidence="3" id="KW-1185">Reference proteome</keyword>
<dbReference type="AlphaFoldDB" id="A0A6G1DNP0"/>
<dbReference type="EMBL" id="SPHZ02000006">
    <property type="protein sequence ID" value="KAF0914121.1"/>
    <property type="molecule type" value="Genomic_DNA"/>
</dbReference>
<feature type="compositionally biased region" description="Polar residues" evidence="1">
    <location>
        <begin position="9"/>
        <end position="34"/>
    </location>
</feature>
<organism evidence="2 3">
    <name type="scientific">Oryza meyeriana var. granulata</name>
    <dbReference type="NCBI Taxonomy" id="110450"/>
    <lineage>
        <taxon>Eukaryota</taxon>
        <taxon>Viridiplantae</taxon>
        <taxon>Streptophyta</taxon>
        <taxon>Embryophyta</taxon>
        <taxon>Tracheophyta</taxon>
        <taxon>Spermatophyta</taxon>
        <taxon>Magnoliopsida</taxon>
        <taxon>Liliopsida</taxon>
        <taxon>Poales</taxon>
        <taxon>Poaceae</taxon>
        <taxon>BOP clade</taxon>
        <taxon>Oryzoideae</taxon>
        <taxon>Oryzeae</taxon>
        <taxon>Oryzinae</taxon>
        <taxon>Oryza</taxon>
        <taxon>Oryza meyeriana</taxon>
    </lineage>
</organism>
<protein>
    <submittedName>
        <fullName evidence="2">Uncharacterized protein</fullName>
    </submittedName>
</protein>
<dbReference type="Proteomes" id="UP000479710">
    <property type="component" value="Unassembled WGS sequence"/>
</dbReference>
<dbReference type="InterPro" id="IPR039280">
    <property type="entry name" value="VUP"/>
</dbReference>
<name>A0A6G1DNP0_9ORYZ</name>
<dbReference type="EMBL" id="SPHZ02000006">
    <property type="protein sequence ID" value="KAF0914120.1"/>
    <property type="molecule type" value="Genomic_DNA"/>
</dbReference>
<dbReference type="PANTHER" id="PTHR33974">
    <property type="entry name" value="VASCULAR-RELATED UNKNOWN PROTEIN 1-RELATED"/>
    <property type="match status" value="1"/>
</dbReference>
<evidence type="ECO:0000313" key="3">
    <source>
        <dbReference type="Proteomes" id="UP000479710"/>
    </source>
</evidence>
<gene>
    <name evidence="2" type="ORF">E2562_026516</name>
</gene>
<evidence type="ECO:0000256" key="1">
    <source>
        <dbReference type="SAM" id="MobiDB-lite"/>
    </source>
</evidence>
<dbReference type="OrthoDB" id="779856at2759"/>
<comment type="caution">
    <text evidence="2">The sequence shown here is derived from an EMBL/GenBank/DDBJ whole genome shotgun (WGS) entry which is preliminary data.</text>
</comment>
<dbReference type="GO" id="GO:0010089">
    <property type="term" value="P:xylem development"/>
    <property type="evidence" value="ECO:0007669"/>
    <property type="project" value="InterPro"/>
</dbReference>
<accession>A0A6G1DNP0</accession>
<feature type="region of interest" description="Disordered" evidence="1">
    <location>
        <begin position="1"/>
        <end position="86"/>
    </location>
</feature>
<proteinExistence type="predicted"/>
<sequence>MEHIDDDGNLSSMACHSSGSGDGCSATSGESGWTTYIDYFMEAQQQQKQEEASTDDLGRSRSSSSGDHEAQSPLPELVEPSSLDASGRLRWRKKKELGMLYDESLEDTATSPISSPKMIDSRDSCDKHKNKEDACDEVSDIVKEDYYEMEKRYPEFVAHQRP</sequence>
<feature type="compositionally biased region" description="Basic and acidic residues" evidence="1">
    <location>
        <begin position="119"/>
        <end position="130"/>
    </location>
</feature>